<dbReference type="SMART" id="SM00515">
    <property type="entry name" value="eIF5C"/>
    <property type="match status" value="1"/>
</dbReference>
<dbReference type="EMBL" id="JAODUO010000438">
    <property type="protein sequence ID" value="KAK2180558.1"/>
    <property type="molecule type" value="Genomic_DNA"/>
</dbReference>
<dbReference type="GO" id="GO:0005525">
    <property type="term" value="F:GTP binding"/>
    <property type="evidence" value="ECO:0007669"/>
    <property type="project" value="UniProtKB-KW"/>
</dbReference>
<feature type="compositionally biased region" description="Basic residues" evidence="8">
    <location>
        <begin position="159"/>
        <end position="168"/>
    </location>
</feature>
<dbReference type="FunFam" id="3.30.30.170:FF:000002">
    <property type="entry name" value="Eukaryotic translation initiation factor 5"/>
    <property type="match status" value="1"/>
</dbReference>
<dbReference type="GO" id="GO:0003743">
    <property type="term" value="F:translation initiation factor activity"/>
    <property type="evidence" value="ECO:0007669"/>
    <property type="project" value="UniProtKB-KW"/>
</dbReference>
<evidence type="ECO:0000313" key="11">
    <source>
        <dbReference type="Proteomes" id="UP001209878"/>
    </source>
</evidence>
<evidence type="ECO:0000256" key="1">
    <source>
        <dbReference type="ARBA" id="ARBA00010397"/>
    </source>
</evidence>
<keyword evidence="3" id="KW-0396">Initiation factor</keyword>
<accession>A0AAD9KZH6</accession>
<feature type="region of interest" description="Disordered" evidence="8">
    <location>
        <begin position="143"/>
        <end position="213"/>
    </location>
</feature>
<dbReference type="InterPro" id="IPR016189">
    <property type="entry name" value="Transl_init_fac_IF2/IF5_N"/>
</dbReference>
<evidence type="ECO:0000256" key="8">
    <source>
        <dbReference type="SAM" id="MobiDB-lite"/>
    </source>
</evidence>
<dbReference type="PANTHER" id="PTHR23001">
    <property type="entry name" value="EUKARYOTIC TRANSLATION INITIATION FACTOR"/>
    <property type="match status" value="1"/>
</dbReference>
<dbReference type="SUPFAM" id="SSF100966">
    <property type="entry name" value="Translation initiation factor 2 beta, aIF2beta, N-terminal domain"/>
    <property type="match status" value="1"/>
</dbReference>
<dbReference type="CDD" id="cd11561">
    <property type="entry name" value="W2_eIF5"/>
    <property type="match status" value="1"/>
</dbReference>
<keyword evidence="11" id="KW-1185">Reference proteome</keyword>
<evidence type="ECO:0000256" key="5">
    <source>
        <dbReference type="ARBA" id="ARBA00022741"/>
    </source>
</evidence>
<dbReference type="InterPro" id="IPR003307">
    <property type="entry name" value="W2_domain"/>
</dbReference>
<dbReference type="InterPro" id="IPR016190">
    <property type="entry name" value="Transl_init_fac_IF2/IF5_Zn-bd"/>
</dbReference>
<keyword evidence="6" id="KW-0648">Protein biosynthesis</keyword>
<dbReference type="PROSITE" id="PS51363">
    <property type="entry name" value="W2"/>
    <property type="match status" value="1"/>
</dbReference>
<comment type="caution">
    <text evidence="10">The sequence shown here is derived from an EMBL/GenBank/DDBJ whole genome shotgun (WGS) entry which is preliminary data.</text>
</comment>
<dbReference type="SUPFAM" id="SSF75689">
    <property type="entry name" value="Zinc-binding domain of translation initiation factor 2 beta"/>
    <property type="match status" value="1"/>
</dbReference>
<evidence type="ECO:0000256" key="6">
    <source>
        <dbReference type="ARBA" id="ARBA00022917"/>
    </source>
</evidence>
<dbReference type="Gene3D" id="3.30.30.170">
    <property type="match status" value="1"/>
</dbReference>
<dbReference type="FunFam" id="1.25.40.180:FF:000018">
    <property type="entry name" value="eukaryotic translation initiation factor 5"/>
    <property type="match status" value="1"/>
</dbReference>
<keyword evidence="4" id="KW-0597">Phosphoprotein</keyword>
<dbReference type="Pfam" id="PF02020">
    <property type="entry name" value="W2"/>
    <property type="match status" value="1"/>
</dbReference>
<dbReference type="InterPro" id="IPR002735">
    <property type="entry name" value="Transl_init_fac_IF2/IF5_dom"/>
</dbReference>
<reference evidence="10" key="1">
    <citation type="journal article" date="2023" name="Mol. Biol. Evol.">
        <title>Third-Generation Sequencing Reveals the Adaptive Role of the Epigenome in Three Deep-Sea Polychaetes.</title>
        <authorList>
            <person name="Perez M."/>
            <person name="Aroh O."/>
            <person name="Sun Y."/>
            <person name="Lan Y."/>
            <person name="Juniper S.K."/>
            <person name="Young C.R."/>
            <person name="Angers B."/>
            <person name="Qian P.Y."/>
        </authorList>
    </citation>
    <scope>NUCLEOTIDE SEQUENCE</scope>
    <source>
        <strain evidence="10">R07B-5</strain>
    </source>
</reference>
<evidence type="ECO:0000259" key="9">
    <source>
        <dbReference type="PROSITE" id="PS51363"/>
    </source>
</evidence>
<evidence type="ECO:0000256" key="2">
    <source>
        <dbReference type="ARBA" id="ARBA00018059"/>
    </source>
</evidence>
<evidence type="ECO:0000256" key="3">
    <source>
        <dbReference type="ARBA" id="ARBA00022540"/>
    </source>
</evidence>
<dbReference type="PANTHER" id="PTHR23001:SF7">
    <property type="entry name" value="EUKARYOTIC TRANSLATION INITIATION FACTOR 5"/>
    <property type="match status" value="1"/>
</dbReference>
<dbReference type="SUPFAM" id="SSF48371">
    <property type="entry name" value="ARM repeat"/>
    <property type="match status" value="1"/>
</dbReference>
<dbReference type="GO" id="GO:0071074">
    <property type="term" value="F:eukaryotic initiation factor eIF2 binding"/>
    <property type="evidence" value="ECO:0007669"/>
    <property type="project" value="TreeGrafter"/>
</dbReference>
<sequence length="444" mass="50104">MGSCNINRNVSDQFNRYTMPRIIAKVEGKGNGIKTVIANMSEVAKALQRPPTYPTKYFGCELGAQTQFDHKNERYIVNGAHNAVKLQDLLDGFIRKFVLCPRCDNPETTLSIQAKKGMILQRCLACGHIGNIDMRHKLTTFILKNPPDQDPMAMTPSKKEKKVGKKGKPGKESEGSPEAGDAPHDNTVTPETIIKPRKAAIDDDDEDWGEDTSEEAVQQRMQELSSAAKTLTINDDVEKPQQQRIDILYAFVKLKKDADQLTGKMEKDIVTEAERLDIKDKAPLVLAELLFDENIMQQIKRFRTLFLRFTQENEKAQKYLLGGFEQLVGNVYPSTLMVKVPHILKAFYDADILDEDTLIEWDKKASKKYVSKEVSKEIHTKAAPFIKWLMVAEEETSEEEEEDEDAEIVYSNTEKVGTVIVTKTEKADDVDGKTAEDDLDIDAI</sequence>
<dbReference type="InterPro" id="IPR045196">
    <property type="entry name" value="IF2/IF5"/>
</dbReference>
<feature type="compositionally biased region" description="Acidic residues" evidence="8">
    <location>
        <begin position="202"/>
        <end position="213"/>
    </location>
</feature>
<evidence type="ECO:0000256" key="7">
    <source>
        <dbReference type="ARBA" id="ARBA00023134"/>
    </source>
</evidence>
<evidence type="ECO:0000256" key="4">
    <source>
        <dbReference type="ARBA" id="ARBA00022553"/>
    </source>
</evidence>
<dbReference type="Proteomes" id="UP001209878">
    <property type="component" value="Unassembled WGS sequence"/>
</dbReference>
<dbReference type="GO" id="GO:0005829">
    <property type="term" value="C:cytosol"/>
    <property type="evidence" value="ECO:0007669"/>
    <property type="project" value="TreeGrafter"/>
</dbReference>
<dbReference type="InterPro" id="IPR016024">
    <property type="entry name" value="ARM-type_fold"/>
</dbReference>
<comment type="similarity">
    <text evidence="1">Belongs to the eIF-2-beta/eIF-5 family.</text>
</comment>
<feature type="domain" description="W2" evidence="9">
    <location>
        <begin position="238"/>
        <end position="399"/>
    </location>
</feature>
<proteinExistence type="inferred from homology"/>
<dbReference type="AlphaFoldDB" id="A0AAD9KZH6"/>
<dbReference type="Pfam" id="PF01873">
    <property type="entry name" value="eIF-5_eIF-2B"/>
    <property type="match status" value="1"/>
</dbReference>
<dbReference type="FunFam" id="2.20.25.350:FF:000001">
    <property type="entry name" value="Eukaryotic translation initiation factor 5"/>
    <property type="match status" value="1"/>
</dbReference>
<protein>
    <recommendedName>
        <fullName evidence="2">Eukaryotic translation initiation factor 5</fullName>
    </recommendedName>
</protein>
<dbReference type="GO" id="GO:0005092">
    <property type="term" value="F:GDP-dissociation inhibitor activity"/>
    <property type="evidence" value="ECO:0007669"/>
    <property type="project" value="TreeGrafter"/>
</dbReference>
<name>A0AAD9KZH6_RIDPI</name>
<organism evidence="10 11">
    <name type="scientific">Ridgeia piscesae</name>
    <name type="common">Tubeworm</name>
    <dbReference type="NCBI Taxonomy" id="27915"/>
    <lineage>
        <taxon>Eukaryota</taxon>
        <taxon>Metazoa</taxon>
        <taxon>Spiralia</taxon>
        <taxon>Lophotrochozoa</taxon>
        <taxon>Annelida</taxon>
        <taxon>Polychaeta</taxon>
        <taxon>Sedentaria</taxon>
        <taxon>Canalipalpata</taxon>
        <taxon>Sabellida</taxon>
        <taxon>Siboglinidae</taxon>
        <taxon>Ridgeia</taxon>
    </lineage>
</organism>
<evidence type="ECO:0000313" key="10">
    <source>
        <dbReference type="EMBL" id="KAK2180558.1"/>
    </source>
</evidence>
<gene>
    <name evidence="10" type="ORF">NP493_438g02012</name>
</gene>
<dbReference type="Gene3D" id="1.25.40.180">
    <property type="match status" value="1"/>
</dbReference>
<dbReference type="GO" id="GO:0001732">
    <property type="term" value="P:formation of cytoplasmic translation initiation complex"/>
    <property type="evidence" value="ECO:0007669"/>
    <property type="project" value="TreeGrafter"/>
</dbReference>
<keyword evidence="7" id="KW-0342">GTP-binding</keyword>
<dbReference type="SMART" id="SM00653">
    <property type="entry name" value="eIF2B_5"/>
    <property type="match status" value="1"/>
</dbReference>
<dbReference type="Gene3D" id="2.20.25.350">
    <property type="match status" value="1"/>
</dbReference>
<keyword evidence="5" id="KW-0547">Nucleotide-binding</keyword>